<proteinExistence type="predicted"/>
<evidence type="ECO:0000313" key="2">
    <source>
        <dbReference type="EMBL" id="KAK3308317.1"/>
    </source>
</evidence>
<dbReference type="RefSeq" id="XP_062724097.1">
    <property type="nucleotide sequence ID" value="XM_062866732.1"/>
</dbReference>
<dbReference type="Proteomes" id="UP001273166">
    <property type="component" value="Unassembled WGS sequence"/>
</dbReference>
<feature type="compositionally biased region" description="Polar residues" evidence="1">
    <location>
        <begin position="1"/>
        <end position="11"/>
    </location>
</feature>
<name>A0AAJ0GY47_9PEZI</name>
<dbReference type="EMBL" id="JAUDZG010000002">
    <property type="protein sequence ID" value="KAK3308317.1"/>
    <property type="molecule type" value="Genomic_DNA"/>
</dbReference>
<feature type="compositionally biased region" description="Basic residues" evidence="1">
    <location>
        <begin position="64"/>
        <end position="74"/>
    </location>
</feature>
<evidence type="ECO:0000313" key="3">
    <source>
        <dbReference type="Proteomes" id="UP001273166"/>
    </source>
</evidence>
<keyword evidence="3" id="KW-1185">Reference proteome</keyword>
<feature type="region of interest" description="Disordered" evidence="1">
    <location>
        <begin position="1"/>
        <end position="125"/>
    </location>
</feature>
<dbReference type="GeneID" id="87885561"/>
<reference evidence="2" key="1">
    <citation type="journal article" date="2023" name="Mol. Phylogenet. Evol.">
        <title>Genome-scale phylogeny and comparative genomics of the fungal order Sordariales.</title>
        <authorList>
            <person name="Hensen N."/>
            <person name="Bonometti L."/>
            <person name="Westerberg I."/>
            <person name="Brannstrom I.O."/>
            <person name="Guillou S."/>
            <person name="Cros-Aarteil S."/>
            <person name="Calhoun S."/>
            <person name="Haridas S."/>
            <person name="Kuo A."/>
            <person name="Mondo S."/>
            <person name="Pangilinan J."/>
            <person name="Riley R."/>
            <person name="LaButti K."/>
            <person name="Andreopoulos B."/>
            <person name="Lipzen A."/>
            <person name="Chen C."/>
            <person name="Yan M."/>
            <person name="Daum C."/>
            <person name="Ng V."/>
            <person name="Clum A."/>
            <person name="Steindorff A."/>
            <person name="Ohm R.A."/>
            <person name="Martin F."/>
            <person name="Silar P."/>
            <person name="Natvig D.O."/>
            <person name="Lalanne C."/>
            <person name="Gautier V."/>
            <person name="Ament-Velasquez S.L."/>
            <person name="Kruys A."/>
            <person name="Hutchinson M.I."/>
            <person name="Powell A.J."/>
            <person name="Barry K."/>
            <person name="Miller A.N."/>
            <person name="Grigoriev I.V."/>
            <person name="Debuchy R."/>
            <person name="Gladieux P."/>
            <person name="Hiltunen Thoren M."/>
            <person name="Johannesson H."/>
        </authorList>
    </citation>
    <scope>NUCLEOTIDE SEQUENCE</scope>
    <source>
        <strain evidence="2">CBS 333.67</strain>
    </source>
</reference>
<evidence type="ECO:0000256" key="1">
    <source>
        <dbReference type="SAM" id="MobiDB-lite"/>
    </source>
</evidence>
<sequence length="125" mass="13857">MPSVKNPNAPSKNRLAARAAKQRKQRQQAAAAGQLAKRGGAIAKADFRRGARPGLLPTSGPRKPVSKKRQRKMERKLGYALKRKMEREGEVVMTDAPADHQKKEAQQQQKREGGGDQAEMEMDVE</sequence>
<feature type="compositionally biased region" description="Low complexity" evidence="1">
    <location>
        <begin position="27"/>
        <end position="41"/>
    </location>
</feature>
<organism evidence="2 3">
    <name type="scientific">Chaetomium strumarium</name>
    <dbReference type="NCBI Taxonomy" id="1170767"/>
    <lineage>
        <taxon>Eukaryota</taxon>
        <taxon>Fungi</taxon>
        <taxon>Dikarya</taxon>
        <taxon>Ascomycota</taxon>
        <taxon>Pezizomycotina</taxon>
        <taxon>Sordariomycetes</taxon>
        <taxon>Sordariomycetidae</taxon>
        <taxon>Sordariales</taxon>
        <taxon>Chaetomiaceae</taxon>
        <taxon>Chaetomium</taxon>
    </lineage>
</organism>
<evidence type="ECO:0008006" key="4">
    <source>
        <dbReference type="Google" id="ProtNLM"/>
    </source>
</evidence>
<accession>A0AAJ0GY47</accession>
<comment type="caution">
    <text evidence="2">The sequence shown here is derived from an EMBL/GenBank/DDBJ whole genome shotgun (WGS) entry which is preliminary data.</text>
</comment>
<reference evidence="2" key="2">
    <citation type="submission" date="2023-06" db="EMBL/GenBank/DDBJ databases">
        <authorList>
            <consortium name="Lawrence Berkeley National Laboratory"/>
            <person name="Mondo S.J."/>
            <person name="Hensen N."/>
            <person name="Bonometti L."/>
            <person name="Westerberg I."/>
            <person name="Brannstrom I.O."/>
            <person name="Guillou S."/>
            <person name="Cros-Aarteil S."/>
            <person name="Calhoun S."/>
            <person name="Haridas S."/>
            <person name="Kuo A."/>
            <person name="Pangilinan J."/>
            <person name="Riley R."/>
            <person name="Labutti K."/>
            <person name="Andreopoulos B."/>
            <person name="Lipzen A."/>
            <person name="Chen C."/>
            <person name="Yanf M."/>
            <person name="Daum C."/>
            <person name="Ng V."/>
            <person name="Clum A."/>
            <person name="Steindorff A."/>
            <person name="Ohm R."/>
            <person name="Martin F."/>
            <person name="Silar P."/>
            <person name="Natvig D."/>
            <person name="Lalanne C."/>
            <person name="Gautier V."/>
            <person name="Ament-Velasquez S.L."/>
            <person name="Kruys A."/>
            <person name="Hutchinson M.I."/>
            <person name="Powell A.J."/>
            <person name="Barry K."/>
            <person name="Miller A.N."/>
            <person name="Grigoriev I.V."/>
            <person name="Debuchy R."/>
            <person name="Gladieux P."/>
            <person name="Thoren M.H."/>
            <person name="Johannesson H."/>
        </authorList>
    </citation>
    <scope>NUCLEOTIDE SEQUENCE</scope>
    <source>
        <strain evidence="2">CBS 333.67</strain>
    </source>
</reference>
<protein>
    <recommendedName>
        <fullName evidence="4">Ribosome biogenesis protein ALB1</fullName>
    </recommendedName>
</protein>
<feature type="compositionally biased region" description="Basic and acidic residues" evidence="1">
    <location>
        <begin position="97"/>
        <end position="114"/>
    </location>
</feature>
<dbReference type="AlphaFoldDB" id="A0AAJ0GY47"/>
<gene>
    <name evidence="2" type="ORF">B0T15DRAFT_490906</name>
</gene>